<evidence type="ECO:0000256" key="2">
    <source>
        <dbReference type="SAM" id="Phobius"/>
    </source>
</evidence>
<dbReference type="EMBL" id="CP036526">
    <property type="protein sequence ID" value="QDT10220.1"/>
    <property type="molecule type" value="Genomic_DNA"/>
</dbReference>
<evidence type="ECO:0000256" key="1">
    <source>
        <dbReference type="SAM" id="MobiDB-lite"/>
    </source>
</evidence>
<feature type="region of interest" description="Disordered" evidence="1">
    <location>
        <begin position="351"/>
        <end position="375"/>
    </location>
</feature>
<evidence type="ECO:0000313" key="4">
    <source>
        <dbReference type="Proteomes" id="UP000319817"/>
    </source>
</evidence>
<dbReference type="AlphaFoldDB" id="A0A517NSW2"/>
<dbReference type="Pfam" id="PF01944">
    <property type="entry name" value="SpoIIM"/>
    <property type="match status" value="1"/>
</dbReference>
<protein>
    <recommendedName>
        <fullName evidence="5">Stage II sporulation protein M</fullName>
    </recommendedName>
</protein>
<feature type="transmembrane region" description="Helical" evidence="2">
    <location>
        <begin position="277"/>
        <end position="296"/>
    </location>
</feature>
<keyword evidence="2" id="KW-0472">Membrane</keyword>
<name>A0A517NSW2_9BACT</name>
<dbReference type="PANTHER" id="PTHR35337:SF1">
    <property type="entry name" value="SLR1478 PROTEIN"/>
    <property type="match status" value="1"/>
</dbReference>
<evidence type="ECO:0000313" key="3">
    <source>
        <dbReference type="EMBL" id="QDT10220.1"/>
    </source>
</evidence>
<keyword evidence="2" id="KW-1133">Transmembrane helix</keyword>
<dbReference type="RefSeq" id="WP_145417729.1">
    <property type="nucleotide sequence ID" value="NZ_CP036526.1"/>
</dbReference>
<dbReference type="PANTHER" id="PTHR35337">
    <property type="entry name" value="SLR1478 PROTEIN"/>
    <property type="match status" value="1"/>
</dbReference>
<dbReference type="InterPro" id="IPR002798">
    <property type="entry name" value="SpoIIM-like"/>
</dbReference>
<keyword evidence="4" id="KW-1185">Reference proteome</keyword>
<feature type="transmembrane region" description="Helical" evidence="2">
    <location>
        <begin position="302"/>
        <end position="325"/>
    </location>
</feature>
<reference evidence="3 4" key="1">
    <citation type="submission" date="2019-02" db="EMBL/GenBank/DDBJ databases">
        <title>Deep-cultivation of Planctomycetes and their phenomic and genomic characterization uncovers novel biology.</title>
        <authorList>
            <person name="Wiegand S."/>
            <person name="Jogler M."/>
            <person name="Boedeker C."/>
            <person name="Pinto D."/>
            <person name="Vollmers J."/>
            <person name="Rivas-Marin E."/>
            <person name="Kohn T."/>
            <person name="Peeters S.H."/>
            <person name="Heuer A."/>
            <person name="Rast P."/>
            <person name="Oberbeckmann S."/>
            <person name="Bunk B."/>
            <person name="Jeske O."/>
            <person name="Meyerdierks A."/>
            <person name="Storesund J.E."/>
            <person name="Kallscheuer N."/>
            <person name="Luecker S."/>
            <person name="Lage O.M."/>
            <person name="Pohl T."/>
            <person name="Merkel B.J."/>
            <person name="Hornburger P."/>
            <person name="Mueller R.-W."/>
            <person name="Bruemmer F."/>
            <person name="Labrenz M."/>
            <person name="Spormann A.M."/>
            <person name="Op den Camp H."/>
            <person name="Overmann J."/>
            <person name="Amann R."/>
            <person name="Jetten M.S.M."/>
            <person name="Mascher T."/>
            <person name="Medema M.H."/>
            <person name="Devos D.P."/>
            <person name="Kaster A.-K."/>
            <person name="Ovreas L."/>
            <person name="Rohde M."/>
            <person name="Galperin M.Y."/>
            <person name="Jogler C."/>
        </authorList>
    </citation>
    <scope>NUCLEOTIDE SEQUENCE [LARGE SCALE GENOMIC DNA]</scope>
    <source>
        <strain evidence="3 4">K23_9</strain>
    </source>
</reference>
<feature type="transmembrane region" description="Helical" evidence="2">
    <location>
        <begin position="187"/>
        <end position="215"/>
    </location>
</feature>
<gene>
    <name evidence="3" type="ORF">K239x_21760</name>
</gene>
<feature type="transmembrane region" description="Helical" evidence="2">
    <location>
        <begin position="235"/>
        <end position="257"/>
    </location>
</feature>
<keyword evidence="2" id="KW-0812">Transmembrane</keyword>
<organism evidence="3 4">
    <name type="scientific">Stieleria marina</name>
    <dbReference type="NCBI Taxonomy" id="1930275"/>
    <lineage>
        <taxon>Bacteria</taxon>
        <taxon>Pseudomonadati</taxon>
        <taxon>Planctomycetota</taxon>
        <taxon>Planctomycetia</taxon>
        <taxon>Pirellulales</taxon>
        <taxon>Pirellulaceae</taxon>
        <taxon>Stieleria</taxon>
    </lineage>
</organism>
<evidence type="ECO:0008006" key="5">
    <source>
        <dbReference type="Google" id="ProtNLM"/>
    </source>
</evidence>
<proteinExistence type="predicted"/>
<feature type="transmembrane region" description="Helical" evidence="2">
    <location>
        <begin position="116"/>
        <end position="134"/>
    </location>
</feature>
<dbReference type="OrthoDB" id="9800053at2"/>
<accession>A0A517NSW2</accession>
<dbReference type="Proteomes" id="UP000319817">
    <property type="component" value="Chromosome"/>
</dbReference>
<sequence length="375" mass="41139">MNVANLLDKRKKQWTELERLCDSMETRGRTDKTGQRHHRGAAGVSRFATLYRAACADLALADAYQLPPATVGYLHRLVARAHNQLYRANKFDPTQWSDVVFREAPQLIYRDPCVRIATIVFFGLFLLSMIMASNETLFPNFAQRMVGEQTLDQLEEMYERPLNAPGDHYMQAAAGYIHHNTGIGLKCFGYGILIIPCLFTLAYNAIVLGACFGYMSRDDVTGSEHFYEFVTAHGPFELTAIALAAAAGLRLGVGLFYTHGLSRIDSMRENGRQAIPIMAASALLFVLAALTEGFLSPSPTPYVFKAAWAVISSGLISFYFVILGFPRDSIGGKSLQAGTYDDVFGAPLPADTQTGVDQTRNATDQTSAKGASFAT</sequence>